<dbReference type="GO" id="GO:0042803">
    <property type="term" value="F:protein homodimerization activity"/>
    <property type="evidence" value="ECO:0007669"/>
    <property type="project" value="InterPro"/>
</dbReference>
<comment type="function">
    <text evidence="2 3">Participates actively in the response to hyperosmotic and heat shock by preventing the aggregation of stress-denatured proteins, in association with DnaK and GrpE. It is the nucleotide exchange factor for DnaK and may function as a thermosensor. Unfolded proteins bind initially to DnaJ; upon interaction with the DnaJ-bound protein, DnaK hydrolyzes its bound ATP, resulting in the formation of a stable complex. GrpE releases ADP from DnaK; ATP binding to DnaK triggers the release of the substrate protein, thus completing the reaction cycle. Several rounds of ATP-dependent interactions between DnaJ, DnaK and GrpE are required for fully efficient folding.</text>
</comment>
<dbReference type="HAMAP" id="MF_01151">
    <property type="entry name" value="GrpE"/>
    <property type="match status" value="1"/>
</dbReference>
<dbReference type="PANTHER" id="PTHR21237:SF23">
    <property type="entry name" value="GRPE PROTEIN HOMOLOG, MITOCHONDRIAL"/>
    <property type="match status" value="1"/>
</dbReference>
<organism evidence="6 7">
    <name type="scientific">Candidatus Mycoplasma haematohominis</name>
    <dbReference type="NCBI Taxonomy" id="1494318"/>
    <lineage>
        <taxon>Bacteria</taxon>
        <taxon>Bacillati</taxon>
        <taxon>Mycoplasmatota</taxon>
        <taxon>Mollicutes</taxon>
        <taxon>Mycoplasmataceae</taxon>
        <taxon>Mycoplasma</taxon>
    </lineage>
</organism>
<dbReference type="EMBL" id="BIMN01000001">
    <property type="protein sequence ID" value="GCE63248.1"/>
    <property type="molecule type" value="Genomic_DNA"/>
</dbReference>
<dbReference type="Pfam" id="PF01025">
    <property type="entry name" value="GrpE"/>
    <property type="match status" value="1"/>
</dbReference>
<evidence type="ECO:0000256" key="2">
    <source>
        <dbReference type="HAMAP-Rule" id="MF_01151"/>
    </source>
</evidence>
<keyword evidence="5" id="KW-0175">Coiled coil</keyword>
<accession>A0A478FPD6</accession>
<dbReference type="PRINTS" id="PR00773">
    <property type="entry name" value="GRPEPROTEIN"/>
</dbReference>
<dbReference type="GO" id="GO:0051082">
    <property type="term" value="F:unfolded protein binding"/>
    <property type="evidence" value="ECO:0007669"/>
    <property type="project" value="TreeGrafter"/>
</dbReference>
<gene>
    <name evidence="2 6" type="primary">grpE</name>
    <name evidence="6" type="ORF">MHSWG343_02330</name>
</gene>
<keyword evidence="2 3" id="KW-0346">Stress response</keyword>
<proteinExistence type="inferred from homology"/>
<keyword evidence="2" id="KW-0963">Cytoplasm</keyword>
<evidence type="ECO:0000313" key="6">
    <source>
        <dbReference type="EMBL" id="GCE63248.1"/>
    </source>
</evidence>
<dbReference type="SUPFAM" id="SSF51064">
    <property type="entry name" value="Head domain of nucleotide exchange factor GrpE"/>
    <property type="match status" value="1"/>
</dbReference>
<dbReference type="GO" id="GO:0051087">
    <property type="term" value="F:protein-folding chaperone binding"/>
    <property type="evidence" value="ECO:0007669"/>
    <property type="project" value="InterPro"/>
</dbReference>
<dbReference type="Gene3D" id="2.30.22.10">
    <property type="entry name" value="Head domain of nucleotide exchange factor GrpE"/>
    <property type="match status" value="1"/>
</dbReference>
<dbReference type="Proteomes" id="UP000324831">
    <property type="component" value="Unassembled WGS sequence"/>
</dbReference>
<comment type="caution">
    <text evidence="6">The sequence shown here is derived from an EMBL/GenBank/DDBJ whole genome shotgun (WGS) entry which is preliminary data.</text>
</comment>
<protein>
    <recommendedName>
        <fullName evidence="2 3">Protein GrpE</fullName>
    </recommendedName>
    <alternativeName>
        <fullName evidence="2">HSP-70 cofactor</fullName>
    </alternativeName>
</protein>
<sequence length="217" mass="25068">MEKEEENKQEQTQNEECCCDCEKEECLKKEDNKSSDKELEKEAAELRNKVSFLETEIEKLKKEENKKILDFVEKKSKEASEIIQRKEVELTEKYKTECETKLKYHYSSQLSDLVEIVSQFEVVINGVTDPSVANYLVGFNMFLSQFDSLLKSLSITTISPKVGDEFNSDTMEATSTKKVDEEDMNNKITSVFKKGYMLHERIIKLASVEVGQIEAKE</sequence>
<dbReference type="InterPro" id="IPR009012">
    <property type="entry name" value="GrpE_head"/>
</dbReference>
<comment type="subcellular location">
    <subcellularLocation>
        <location evidence="2">Cytoplasm</location>
    </subcellularLocation>
</comment>
<dbReference type="InterPro" id="IPR000740">
    <property type="entry name" value="GrpE"/>
</dbReference>
<feature type="coiled-coil region" evidence="5">
    <location>
        <begin position="27"/>
        <end position="89"/>
    </location>
</feature>
<comment type="subunit">
    <text evidence="2">Homodimer.</text>
</comment>
<name>A0A478FPD6_9MOLU</name>
<keyword evidence="1 2" id="KW-0143">Chaperone</keyword>
<dbReference type="GO" id="GO:0005737">
    <property type="term" value="C:cytoplasm"/>
    <property type="evidence" value="ECO:0007669"/>
    <property type="project" value="UniProtKB-SubCell"/>
</dbReference>
<evidence type="ECO:0000256" key="4">
    <source>
        <dbReference type="RuleBase" id="RU004478"/>
    </source>
</evidence>
<dbReference type="PANTHER" id="PTHR21237">
    <property type="entry name" value="GRPE PROTEIN"/>
    <property type="match status" value="1"/>
</dbReference>
<dbReference type="GO" id="GO:0006457">
    <property type="term" value="P:protein folding"/>
    <property type="evidence" value="ECO:0007669"/>
    <property type="project" value="InterPro"/>
</dbReference>
<evidence type="ECO:0000256" key="3">
    <source>
        <dbReference type="RuleBase" id="RU000639"/>
    </source>
</evidence>
<dbReference type="AlphaFoldDB" id="A0A478FPD6"/>
<reference evidence="6 7" key="1">
    <citation type="submission" date="2019-01" db="EMBL/GenBank/DDBJ databases">
        <title>Draft genome sequences of Candidatus Mycoplasma haemohominis SWG34-3 identified from a patient with pyrexia, anemia and liver dysfunction.</title>
        <authorList>
            <person name="Sekizuka T."/>
            <person name="Hattori N."/>
            <person name="Katano H."/>
            <person name="Takuma T."/>
            <person name="Ito T."/>
            <person name="Arai N."/>
            <person name="Yanai R."/>
            <person name="Ishii S."/>
            <person name="Miura Y."/>
            <person name="Tokunaga T."/>
            <person name="Watanabe H."/>
            <person name="Nomura N."/>
            <person name="Eguchi J."/>
            <person name="Arai T."/>
            <person name="Hasegawa H."/>
            <person name="Nakamaki T."/>
            <person name="Wakita T."/>
            <person name="Niki Y."/>
            <person name="Kuroda M."/>
        </authorList>
    </citation>
    <scope>NUCLEOTIDE SEQUENCE [LARGE SCALE GENOMIC DNA]</scope>
    <source>
        <strain evidence="6">SWG34-3</strain>
    </source>
</reference>
<dbReference type="PROSITE" id="PS01071">
    <property type="entry name" value="GRPE"/>
    <property type="match status" value="1"/>
</dbReference>
<dbReference type="GO" id="GO:0000774">
    <property type="term" value="F:adenyl-nucleotide exchange factor activity"/>
    <property type="evidence" value="ECO:0007669"/>
    <property type="project" value="InterPro"/>
</dbReference>
<evidence type="ECO:0000256" key="1">
    <source>
        <dbReference type="ARBA" id="ARBA00023186"/>
    </source>
</evidence>
<comment type="similarity">
    <text evidence="2 4">Belongs to the GrpE family.</text>
</comment>
<evidence type="ECO:0000256" key="5">
    <source>
        <dbReference type="SAM" id="Coils"/>
    </source>
</evidence>
<evidence type="ECO:0000313" key="7">
    <source>
        <dbReference type="Proteomes" id="UP000324831"/>
    </source>
</evidence>